<protein>
    <submittedName>
        <fullName evidence="1">Uncharacterized protein</fullName>
    </submittedName>
</protein>
<gene>
    <name evidence="1" type="ORF">P8935_15115</name>
</gene>
<reference evidence="1" key="1">
    <citation type="submission" date="2023-03" db="EMBL/GenBank/DDBJ databases">
        <title>Edaphobacter sp.</title>
        <authorList>
            <person name="Huber K.J."/>
            <person name="Papendorf J."/>
            <person name="Pilke C."/>
            <person name="Bunk B."/>
            <person name="Sproeer C."/>
            <person name="Pester M."/>
        </authorList>
    </citation>
    <scope>NUCLEOTIDE SEQUENCE</scope>
    <source>
        <strain evidence="1">DSM 110680</strain>
    </source>
</reference>
<organism evidence="1">
    <name type="scientific">Telmatobacter sp. DSM 110680</name>
    <dbReference type="NCBI Taxonomy" id="3036704"/>
    <lineage>
        <taxon>Bacteria</taxon>
        <taxon>Pseudomonadati</taxon>
        <taxon>Acidobacteriota</taxon>
        <taxon>Terriglobia</taxon>
        <taxon>Terriglobales</taxon>
        <taxon>Acidobacteriaceae</taxon>
        <taxon>Telmatobacter</taxon>
    </lineage>
</organism>
<dbReference type="EMBL" id="CP121196">
    <property type="protein sequence ID" value="XBH15896.1"/>
    <property type="molecule type" value="Genomic_DNA"/>
</dbReference>
<proteinExistence type="predicted"/>
<sequence length="94" mass="11000">MTETSELDVLYFLRLMSDYLKGSLSVHEYQRAMFDSSKKRWKLTEEQSRIVQTAYGDVDDFDSDVRLAHTIQEPALRIRVCKSLEDLRSLADTH</sequence>
<dbReference type="RefSeq" id="WP_348261129.1">
    <property type="nucleotide sequence ID" value="NZ_CP121196.1"/>
</dbReference>
<dbReference type="AlphaFoldDB" id="A0AAU7DEU1"/>
<evidence type="ECO:0000313" key="1">
    <source>
        <dbReference type="EMBL" id="XBH15896.1"/>
    </source>
</evidence>
<name>A0AAU7DEU1_9BACT</name>
<accession>A0AAU7DEU1</accession>